<feature type="region of interest" description="Disordered" evidence="1">
    <location>
        <begin position="511"/>
        <end position="539"/>
    </location>
</feature>
<feature type="region of interest" description="Disordered" evidence="1">
    <location>
        <begin position="168"/>
        <end position="195"/>
    </location>
</feature>
<comment type="caution">
    <text evidence="3">The sequence shown here is derived from an EMBL/GenBank/DDBJ whole genome shotgun (WGS) entry which is preliminary data.</text>
</comment>
<dbReference type="STRING" id="356882.A0A423X8S8"/>
<gene>
    <name evidence="3" type="ORF">VMCG_00268</name>
</gene>
<evidence type="ECO:0000256" key="1">
    <source>
        <dbReference type="SAM" id="MobiDB-lite"/>
    </source>
</evidence>
<organism evidence="3 4">
    <name type="scientific">Cytospora schulzeri</name>
    <dbReference type="NCBI Taxonomy" id="448051"/>
    <lineage>
        <taxon>Eukaryota</taxon>
        <taxon>Fungi</taxon>
        <taxon>Dikarya</taxon>
        <taxon>Ascomycota</taxon>
        <taxon>Pezizomycotina</taxon>
        <taxon>Sordariomycetes</taxon>
        <taxon>Sordariomycetidae</taxon>
        <taxon>Diaporthales</taxon>
        <taxon>Cytosporaceae</taxon>
        <taxon>Cytospora</taxon>
    </lineage>
</organism>
<evidence type="ECO:0000259" key="2">
    <source>
        <dbReference type="Pfam" id="PF09362"/>
    </source>
</evidence>
<sequence length="539" mass="56174">MRYTSCVLAALAVTTQAAKDSRTFAVLRFYGDGPLMEGRVDPIVSPGETSAHVHTIMGGSNMGVSATGESMMESNCSNALVVGDDSGYWVPKLYFHDKDAGTLEPVDLFYMNVYYFFEPTDDEVKAFPVGLQIVSGDVSLRTCPDFGGILQTDGANASYIQPTQWTCPRSAYDPPSRPSAAESDGTKAGIQDPNNAQAGQGFPFAECDGYASPLRQDLHMPSCYDPSKDLTDHENNMVFPSVDAATGKQNCPEGFTHVPHLFFETYWNTPLFKDRWTPGADYQPFVLANGDLTGCSAHGDFLAAWDTDVLQHIIDTCDAGDIGMDTCAGITVRDKTSTCNVASPIKEDIAGNMTALPGNNPLAGWGVGDANSGAAGSSSSSSKAAGSASVAGSSSASHTVAAVSSASSAAAAAAASSSSTSSVALSSGDGSGDYDNEAEVVNVSSPAATITSAADAAAATAAASATSSVTTLDSGEVSTVWDTIWVTVTSTVYDEAETEAASAWKDRRAEGRGLGHGHGHGHAHEHMLRHRSPHGRVRR</sequence>
<dbReference type="OrthoDB" id="74764at2759"/>
<keyword evidence="4" id="KW-1185">Reference proteome</keyword>
<protein>
    <recommendedName>
        <fullName evidence="2">DUF1996 domain-containing protein</fullName>
    </recommendedName>
</protein>
<dbReference type="PANTHER" id="PTHR43662">
    <property type="match status" value="1"/>
</dbReference>
<dbReference type="Proteomes" id="UP000283895">
    <property type="component" value="Unassembled WGS sequence"/>
</dbReference>
<evidence type="ECO:0000313" key="3">
    <source>
        <dbReference type="EMBL" id="ROW12351.1"/>
    </source>
</evidence>
<dbReference type="PANTHER" id="PTHR43662:SF11">
    <property type="entry name" value="WSC DOMAIN-CONTAINING PROTEIN"/>
    <property type="match status" value="1"/>
</dbReference>
<dbReference type="Pfam" id="PF09362">
    <property type="entry name" value="DUF1996"/>
    <property type="match status" value="1"/>
</dbReference>
<reference evidence="3 4" key="1">
    <citation type="submission" date="2015-09" db="EMBL/GenBank/DDBJ databases">
        <title>Host preference determinants of Valsa canker pathogens revealed by comparative genomics.</title>
        <authorList>
            <person name="Yin Z."/>
            <person name="Huang L."/>
        </authorList>
    </citation>
    <scope>NUCLEOTIDE SEQUENCE [LARGE SCALE GENOMIC DNA]</scope>
    <source>
        <strain evidence="3 4">03-1</strain>
    </source>
</reference>
<feature type="domain" description="DUF1996" evidence="2">
    <location>
        <begin position="41"/>
        <end position="305"/>
    </location>
</feature>
<name>A0A423X8S8_9PEZI</name>
<dbReference type="InterPro" id="IPR018535">
    <property type="entry name" value="DUF1996"/>
</dbReference>
<proteinExistence type="predicted"/>
<evidence type="ECO:0000313" key="4">
    <source>
        <dbReference type="Proteomes" id="UP000283895"/>
    </source>
</evidence>
<dbReference type="AlphaFoldDB" id="A0A423X8S8"/>
<accession>A0A423X8S8</accession>
<dbReference type="EMBL" id="LKEA01000001">
    <property type="protein sequence ID" value="ROW12351.1"/>
    <property type="molecule type" value="Genomic_DNA"/>
</dbReference>
<feature type="compositionally biased region" description="Basic residues" evidence="1">
    <location>
        <begin position="515"/>
        <end position="539"/>
    </location>
</feature>